<gene>
    <name evidence="4" type="primary">rrp42</name>
    <name evidence="7" type="ORF">TCARB_1810</name>
</gene>
<dbReference type="GeneID" id="25407221"/>
<dbReference type="GO" id="GO:0016075">
    <property type="term" value="P:rRNA catabolic process"/>
    <property type="evidence" value="ECO:0007669"/>
    <property type="project" value="TreeGrafter"/>
</dbReference>
<comment type="similarity">
    <text evidence="4">Belongs to the RNase PH family. Rrp42 subfamily.</text>
</comment>
<evidence type="ECO:0000256" key="3">
    <source>
        <dbReference type="ARBA" id="ARBA00022835"/>
    </source>
</evidence>
<dbReference type="Gene3D" id="3.30.230.70">
    <property type="entry name" value="GHMP Kinase, N-terminal domain"/>
    <property type="match status" value="1"/>
</dbReference>
<dbReference type="PANTHER" id="PTHR11097:SF8">
    <property type="entry name" value="EXOSOME COMPLEX COMPONENT RRP42"/>
    <property type="match status" value="1"/>
</dbReference>
<dbReference type="Proteomes" id="UP000266720">
    <property type="component" value="Chromosome"/>
</dbReference>
<evidence type="ECO:0000256" key="1">
    <source>
        <dbReference type="ARBA" id="ARBA00004496"/>
    </source>
</evidence>
<keyword evidence="2 4" id="KW-0963">Cytoplasm</keyword>
<comment type="function">
    <text evidence="4">Non-catalytic component of the exosome, which is a complex involved in RNA degradation. Contributes to the structuring of the Rrp41 active site.</text>
</comment>
<dbReference type="InterPro" id="IPR050590">
    <property type="entry name" value="Exosome_comp_Rrp42_subfam"/>
</dbReference>
<accession>A0A3G1A793</accession>
<dbReference type="Pfam" id="PF03725">
    <property type="entry name" value="RNase_PH_C"/>
    <property type="match status" value="1"/>
</dbReference>
<keyword evidence="7" id="KW-0808">Transferase</keyword>
<feature type="domain" description="Exoribonuclease phosphorolytic" evidence="6">
    <location>
        <begin position="191"/>
        <end position="255"/>
    </location>
</feature>
<keyword evidence="7" id="KW-0548">Nucleotidyltransferase</keyword>
<evidence type="ECO:0000256" key="4">
    <source>
        <dbReference type="HAMAP-Rule" id="MF_00622"/>
    </source>
</evidence>
<organism evidence="7 8">
    <name type="scientific">Thermofilum adornatum 1505</name>
    <dbReference type="NCBI Taxonomy" id="697581"/>
    <lineage>
        <taxon>Archaea</taxon>
        <taxon>Thermoproteota</taxon>
        <taxon>Thermoprotei</taxon>
        <taxon>Thermofilales</taxon>
        <taxon>Thermofilaceae</taxon>
        <taxon>Thermofilum</taxon>
    </lineage>
</organism>
<evidence type="ECO:0000313" key="7">
    <source>
        <dbReference type="EMBL" id="AJB42846.1"/>
    </source>
</evidence>
<dbReference type="PANTHER" id="PTHR11097">
    <property type="entry name" value="EXOSOME COMPLEX EXONUCLEASE RIBOSOMAL RNA PROCESSING PROTEIN"/>
    <property type="match status" value="1"/>
</dbReference>
<dbReference type="InterPro" id="IPR027408">
    <property type="entry name" value="PNPase/RNase_PH_dom_sf"/>
</dbReference>
<dbReference type="GO" id="GO:0016779">
    <property type="term" value="F:nucleotidyltransferase activity"/>
    <property type="evidence" value="ECO:0007669"/>
    <property type="project" value="UniProtKB-KW"/>
</dbReference>
<dbReference type="InterPro" id="IPR015847">
    <property type="entry name" value="ExoRNase_PH_dom2"/>
</dbReference>
<comment type="subcellular location">
    <subcellularLocation>
        <location evidence="1 4">Cytoplasm</location>
    </subcellularLocation>
</comment>
<proteinExistence type="inferred from homology"/>
<dbReference type="SUPFAM" id="SSF55666">
    <property type="entry name" value="Ribonuclease PH domain 2-like"/>
    <property type="match status" value="1"/>
</dbReference>
<dbReference type="AlphaFoldDB" id="A0A3G1A793"/>
<dbReference type="Pfam" id="PF01138">
    <property type="entry name" value="RNase_PH"/>
    <property type="match status" value="1"/>
</dbReference>
<dbReference type="InterPro" id="IPR020568">
    <property type="entry name" value="Ribosomal_Su5_D2-typ_SF"/>
</dbReference>
<sequence length="280" mass="30450">MSEERIYLPSIKRDVILASLAKGERLDGRKFDQYREIRLEKGIVGKAEGSARVYIGSTQVIAGVKLSIGNPFPDTPNEGVQIVNAELSPLASPLFEWGPPGEEDIELARVIDRGLRSARTVDLSKLVIIPGTKVWTLYIDIYPLDHDGNIIDAAGLAALLALLDTKVPKTTVDNGKITVLEEKEPLPVTNLVTYVTVAKIDEYLILDPTLEEELAADAKITFGVTEKGEICAIQKSGEGSFKPEEVLKARDLAINASKQLFEAVKKTVGLADTSQQAQQA</sequence>
<dbReference type="GO" id="GO:0035925">
    <property type="term" value="F:mRNA 3'-UTR AU-rich region binding"/>
    <property type="evidence" value="ECO:0007669"/>
    <property type="project" value="TreeGrafter"/>
</dbReference>
<dbReference type="KEGG" id="tcb:TCARB_1810"/>
<dbReference type="SUPFAM" id="SSF54211">
    <property type="entry name" value="Ribosomal protein S5 domain 2-like"/>
    <property type="match status" value="1"/>
</dbReference>
<keyword evidence="3 4" id="KW-0271">Exosome</keyword>
<dbReference type="HAMAP" id="MF_00622">
    <property type="entry name" value="Exosome_Rrp42"/>
    <property type="match status" value="1"/>
</dbReference>
<dbReference type="STRING" id="697581.TCARB_1810"/>
<dbReference type="CDD" id="cd11365">
    <property type="entry name" value="RNase_PH_archRRP42"/>
    <property type="match status" value="1"/>
</dbReference>
<evidence type="ECO:0000313" key="8">
    <source>
        <dbReference type="Proteomes" id="UP000266720"/>
    </source>
</evidence>
<evidence type="ECO:0000256" key="2">
    <source>
        <dbReference type="ARBA" id="ARBA00022490"/>
    </source>
</evidence>
<dbReference type="InterPro" id="IPR020869">
    <property type="entry name" value="Rrp42_archaea"/>
</dbReference>
<dbReference type="GO" id="GO:0000177">
    <property type="term" value="C:cytoplasmic exosome (RNase complex)"/>
    <property type="evidence" value="ECO:0007669"/>
    <property type="project" value="TreeGrafter"/>
</dbReference>
<evidence type="ECO:0000259" key="6">
    <source>
        <dbReference type="Pfam" id="PF03725"/>
    </source>
</evidence>
<feature type="domain" description="Exoribonuclease phosphorolytic" evidence="5">
    <location>
        <begin position="33"/>
        <end position="168"/>
    </location>
</feature>
<evidence type="ECO:0000259" key="5">
    <source>
        <dbReference type="Pfam" id="PF01138"/>
    </source>
</evidence>
<protein>
    <recommendedName>
        <fullName evidence="4">Exosome complex component Rrp42</fullName>
    </recommendedName>
</protein>
<name>A0A3G1A793_9CREN</name>
<dbReference type="EMBL" id="CP007493">
    <property type="protein sequence ID" value="AJB42846.1"/>
    <property type="molecule type" value="Genomic_DNA"/>
</dbReference>
<dbReference type="NCBIfam" id="NF003282">
    <property type="entry name" value="PRK04282.1-1"/>
    <property type="match status" value="1"/>
</dbReference>
<dbReference type="FunFam" id="3.30.230.70:FF:000017">
    <property type="entry name" value="Exosome complex component Rrp42"/>
    <property type="match status" value="1"/>
</dbReference>
<dbReference type="InterPro" id="IPR001247">
    <property type="entry name" value="ExoRNase_PH_dom1"/>
</dbReference>
<comment type="subunit">
    <text evidence="4">Component of the archaeal exosome complex. Forms a hexameric ring-like arrangement composed of 3 Rrp41-Rrp42 heterodimers. The hexameric ring associates with a trimer of Rrp4 and/or Csl4 subunits.</text>
</comment>
<reference evidence="8" key="1">
    <citation type="book" date="2010" name="EXTREMOPHILES" publisher="0:0-0">
        <title>Complete genome sequences of ten hyperthermophilic archaea reveal their metabolic capabilities and possible ecological roles.</title>
        <editorList>
            <person name="?"/>
        </editorList>
        <authorList>
            <person name="Ravin N.V."/>
            <person name="Mardanov A.V."/>
            <person name="Bonch-Osmolovskaya E.A."/>
            <person name="Skryabin K.G."/>
        </authorList>
    </citation>
    <scope>NUCLEOTIDE SEQUENCE [LARGE SCALE GENOMIC DNA]</scope>
    <source>
        <strain evidence="8">1505</strain>
    </source>
</reference>
<dbReference type="InterPro" id="IPR036345">
    <property type="entry name" value="ExoRNase_PH_dom2_sf"/>
</dbReference>
<dbReference type="RefSeq" id="WP_052887207.1">
    <property type="nucleotide sequence ID" value="NZ_CP007493.1"/>
</dbReference>